<dbReference type="Pfam" id="PF07103">
    <property type="entry name" value="DUF1365"/>
    <property type="match status" value="1"/>
</dbReference>
<evidence type="ECO:0000313" key="2">
    <source>
        <dbReference type="Proteomes" id="UP000216147"/>
    </source>
</evidence>
<sequence>MITGLRSGIYSGPVFHRRLRPRVHALRYRLFMLLIDLDEWDALVGRLRWLGSGRFGLMSLRQSDHGDGSAMPLKVQIEQRMRAAGLATGGRVQLLTLPRILGYAFNPLSVYFCHAEDGRLSAILYEVSNTFGGRHAYLMPVGAASGPLRQSVEKAFHVSPFMDMDLTYRFEVDPPESEAAEITRVSITVDDANGPLLLTGFSGLRSEITDANLRRAWLGHPLLTLKVIAGIHWEAIRLLLKGLRLRGGVTPTHPVTVGGLSETSTGARHA</sequence>
<name>A0A258HMJ2_9CAUL</name>
<proteinExistence type="predicted"/>
<evidence type="ECO:0000313" key="1">
    <source>
        <dbReference type="EMBL" id="OYX57824.1"/>
    </source>
</evidence>
<gene>
    <name evidence="1" type="ORF">B7Y86_04965</name>
</gene>
<dbReference type="InterPro" id="IPR010775">
    <property type="entry name" value="DUF1365"/>
</dbReference>
<reference evidence="1 2" key="1">
    <citation type="submission" date="2017-03" db="EMBL/GenBank/DDBJ databases">
        <title>Lifting the veil on microbial sulfur biogeochemistry in mining wastewaters.</title>
        <authorList>
            <person name="Kantor R.S."/>
            <person name="Colenbrander Nelson T."/>
            <person name="Marshall S."/>
            <person name="Bennett D."/>
            <person name="Apte S."/>
            <person name="Camacho D."/>
            <person name="Thomas B.C."/>
            <person name="Warren L.A."/>
            <person name="Banfield J.F."/>
        </authorList>
    </citation>
    <scope>NUCLEOTIDE SEQUENCE [LARGE SCALE GENOMIC DNA]</scope>
    <source>
        <strain evidence="1">32-68-21</strain>
    </source>
</reference>
<dbReference type="Proteomes" id="UP000216147">
    <property type="component" value="Unassembled WGS sequence"/>
</dbReference>
<accession>A0A258HMJ2</accession>
<dbReference type="PANTHER" id="PTHR33973:SF4">
    <property type="entry name" value="OS07G0153300 PROTEIN"/>
    <property type="match status" value="1"/>
</dbReference>
<dbReference type="AlphaFoldDB" id="A0A258HMJ2"/>
<evidence type="ECO:0008006" key="3">
    <source>
        <dbReference type="Google" id="ProtNLM"/>
    </source>
</evidence>
<dbReference type="PANTHER" id="PTHR33973">
    <property type="entry name" value="OS07G0153300 PROTEIN"/>
    <property type="match status" value="1"/>
</dbReference>
<protein>
    <recommendedName>
        <fullName evidence="3">DUF1365 domain-containing protein</fullName>
    </recommendedName>
</protein>
<comment type="caution">
    <text evidence="1">The sequence shown here is derived from an EMBL/GenBank/DDBJ whole genome shotgun (WGS) entry which is preliminary data.</text>
</comment>
<dbReference type="EMBL" id="NCEQ01000004">
    <property type="protein sequence ID" value="OYX57824.1"/>
    <property type="molecule type" value="Genomic_DNA"/>
</dbReference>
<organism evidence="1 2">
    <name type="scientific">Brevundimonas subvibrioides</name>
    <dbReference type="NCBI Taxonomy" id="74313"/>
    <lineage>
        <taxon>Bacteria</taxon>
        <taxon>Pseudomonadati</taxon>
        <taxon>Pseudomonadota</taxon>
        <taxon>Alphaproteobacteria</taxon>
        <taxon>Caulobacterales</taxon>
        <taxon>Caulobacteraceae</taxon>
        <taxon>Brevundimonas</taxon>
    </lineage>
</organism>